<feature type="domain" description="Peptidoglycan recognition protein family" evidence="7">
    <location>
        <begin position="237"/>
        <end position="380"/>
    </location>
</feature>
<dbReference type="Gene3D" id="3.40.80.10">
    <property type="entry name" value="Peptidoglycan recognition protein-like"/>
    <property type="match status" value="1"/>
</dbReference>
<evidence type="ECO:0000259" key="7">
    <source>
        <dbReference type="SMART" id="SM00701"/>
    </source>
</evidence>
<dbReference type="GO" id="GO:0008270">
    <property type="term" value="F:zinc ion binding"/>
    <property type="evidence" value="ECO:0007669"/>
    <property type="project" value="InterPro"/>
</dbReference>
<dbReference type="SMART" id="SM00644">
    <property type="entry name" value="Ami_2"/>
    <property type="match status" value="1"/>
</dbReference>
<sequence>MTDTDKALKLHLNSTCCENDNEERQSDLDDYYQVDTISTASCQEEGEEEEYEECDGAIIAVAGQPTLPHFGTVSVVNSNDVHFGNKTVYKGPVTIKQFVYPNGNVCPDGVNGFVKSGGDESSEGVDNVCFASECVGETKHNKEVDNGDVEGGVEVRQPHQRKFGKGVRWLCNFSRTRPIETAIIGSIVLVSVAILLAVVLWRFPISKPIVRHDVDEEDNNTPIEYSSDSNATLSRKVHVISRLQWLAQPPLQPTDPLRLPVPLVIVHHTATESCSSHAQCVFQTRHIQTFHIESNGWFDIGYNFLVGGDGDVYEGRGWKKEGAHTFSYNNQSIGVAFIGTFIKEPPPSNMINSFHKLIEKGVESGYLTKDYKIMAARQLHATESPGKSFYEVIKTWSHWTDKP</sequence>
<dbReference type="GO" id="GO:0008745">
    <property type="term" value="F:N-acetylmuramoyl-L-alanine amidase activity"/>
    <property type="evidence" value="ECO:0007669"/>
    <property type="project" value="InterPro"/>
</dbReference>
<dbReference type="Pfam" id="PF01510">
    <property type="entry name" value="Amidase_2"/>
    <property type="match status" value="1"/>
</dbReference>
<keyword evidence="3" id="KW-0391">Immunity</keyword>
<evidence type="ECO:0000256" key="2">
    <source>
        <dbReference type="ARBA" id="ARBA00022588"/>
    </source>
</evidence>
<evidence type="ECO:0000313" key="8">
    <source>
        <dbReference type="EMBL" id="CAH1169610.1"/>
    </source>
</evidence>
<evidence type="ECO:0000259" key="6">
    <source>
        <dbReference type="SMART" id="SM00644"/>
    </source>
</evidence>
<dbReference type="Proteomes" id="UP001153737">
    <property type="component" value="Chromosome 5"/>
</dbReference>
<dbReference type="OrthoDB" id="10001926at2759"/>
<dbReference type="SMART" id="SM00701">
    <property type="entry name" value="PGRP"/>
    <property type="match status" value="1"/>
</dbReference>
<dbReference type="InterPro" id="IPR036505">
    <property type="entry name" value="Amidase/PGRP_sf"/>
</dbReference>
<feature type="domain" description="N-acetylmuramoyl-L-alanine amidase" evidence="6">
    <location>
        <begin position="251"/>
        <end position="386"/>
    </location>
</feature>
<evidence type="ECO:0008006" key="10">
    <source>
        <dbReference type="Google" id="ProtNLM"/>
    </source>
</evidence>
<dbReference type="InterPro" id="IPR002502">
    <property type="entry name" value="Amidase_domain"/>
</dbReference>
<keyword evidence="5" id="KW-0472">Membrane</keyword>
<dbReference type="GO" id="GO:0009253">
    <property type="term" value="P:peptidoglycan catabolic process"/>
    <property type="evidence" value="ECO:0007669"/>
    <property type="project" value="InterPro"/>
</dbReference>
<evidence type="ECO:0000256" key="5">
    <source>
        <dbReference type="SAM" id="Phobius"/>
    </source>
</evidence>
<proteinExistence type="inferred from homology"/>
<dbReference type="PANTHER" id="PTHR11022:SF41">
    <property type="entry name" value="PEPTIDOGLYCAN-RECOGNITION PROTEIN LC-RELATED"/>
    <property type="match status" value="1"/>
</dbReference>
<dbReference type="GO" id="GO:0045087">
    <property type="term" value="P:innate immune response"/>
    <property type="evidence" value="ECO:0007669"/>
    <property type="project" value="UniProtKB-KW"/>
</dbReference>
<dbReference type="InterPro" id="IPR015510">
    <property type="entry name" value="PGRP"/>
</dbReference>
<evidence type="ECO:0000256" key="3">
    <source>
        <dbReference type="ARBA" id="ARBA00022859"/>
    </source>
</evidence>
<reference evidence="8" key="1">
    <citation type="submission" date="2022-01" db="EMBL/GenBank/DDBJ databases">
        <authorList>
            <person name="King R."/>
        </authorList>
    </citation>
    <scope>NUCLEOTIDE SEQUENCE</scope>
</reference>
<organism evidence="8 9">
    <name type="scientific">Phaedon cochleariae</name>
    <name type="common">Mustard beetle</name>
    <dbReference type="NCBI Taxonomy" id="80249"/>
    <lineage>
        <taxon>Eukaryota</taxon>
        <taxon>Metazoa</taxon>
        <taxon>Ecdysozoa</taxon>
        <taxon>Arthropoda</taxon>
        <taxon>Hexapoda</taxon>
        <taxon>Insecta</taxon>
        <taxon>Pterygota</taxon>
        <taxon>Neoptera</taxon>
        <taxon>Endopterygota</taxon>
        <taxon>Coleoptera</taxon>
        <taxon>Polyphaga</taxon>
        <taxon>Cucujiformia</taxon>
        <taxon>Chrysomeloidea</taxon>
        <taxon>Chrysomelidae</taxon>
        <taxon>Chrysomelinae</taxon>
        <taxon>Chrysomelini</taxon>
        <taxon>Phaedon</taxon>
    </lineage>
</organism>
<protein>
    <recommendedName>
        <fullName evidence="10">Peptidoglycan recognition protein</fullName>
    </recommendedName>
</protein>
<dbReference type="CDD" id="cd06583">
    <property type="entry name" value="PGRP"/>
    <property type="match status" value="1"/>
</dbReference>
<keyword evidence="2" id="KW-0399">Innate immunity</keyword>
<evidence type="ECO:0000256" key="4">
    <source>
        <dbReference type="ARBA" id="ARBA00057187"/>
    </source>
</evidence>
<feature type="transmembrane region" description="Helical" evidence="5">
    <location>
        <begin position="182"/>
        <end position="201"/>
    </location>
</feature>
<keyword evidence="9" id="KW-1185">Reference proteome</keyword>
<dbReference type="PANTHER" id="PTHR11022">
    <property type="entry name" value="PEPTIDOGLYCAN RECOGNITION PROTEIN"/>
    <property type="match status" value="1"/>
</dbReference>
<name>A0A9P0GTP1_PHACE</name>
<keyword evidence="5" id="KW-1133">Transmembrane helix</keyword>
<keyword evidence="5" id="KW-0812">Transmembrane</keyword>
<dbReference type="InterPro" id="IPR006619">
    <property type="entry name" value="PGRP_domain_met/bac"/>
</dbReference>
<dbReference type="EMBL" id="OU896711">
    <property type="protein sequence ID" value="CAH1169610.1"/>
    <property type="molecule type" value="Genomic_DNA"/>
</dbReference>
<dbReference type="SUPFAM" id="SSF55846">
    <property type="entry name" value="N-acetylmuramoyl-L-alanine amidase-like"/>
    <property type="match status" value="1"/>
</dbReference>
<comment type="function">
    <text evidence="4">Peptidoglycan-recognition protein probably involved in innate immunity by binding to peptidoglycans (PGN) of bacteria and activating the prophenoloxidase (proPO) cascade immune response. Binds to 1,3-beta-D-glucan and PGN.</text>
</comment>
<accession>A0A9P0GTP1</accession>
<gene>
    <name evidence="8" type="ORF">PHAECO_LOCUS9491</name>
</gene>
<dbReference type="AlphaFoldDB" id="A0A9P0GTP1"/>
<reference evidence="8" key="2">
    <citation type="submission" date="2022-10" db="EMBL/GenBank/DDBJ databases">
        <authorList>
            <consortium name="ENA_rothamsted_submissions"/>
            <consortium name="culmorum"/>
            <person name="King R."/>
        </authorList>
    </citation>
    <scope>NUCLEOTIDE SEQUENCE</scope>
</reference>
<evidence type="ECO:0000256" key="1">
    <source>
        <dbReference type="ARBA" id="ARBA00007553"/>
    </source>
</evidence>
<comment type="similarity">
    <text evidence="1">Belongs to the N-acetylmuramoyl-L-alanine amidase 2 family.</text>
</comment>
<dbReference type="FunFam" id="3.40.80.10:FF:000001">
    <property type="entry name" value="Peptidoglycan recognition protein 1"/>
    <property type="match status" value="1"/>
</dbReference>
<evidence type="ECO:0000313" key="9">
    <source>
        <dbReference type="Proteomes" id="UP001153737"/>
    </source>
</evidence>